<dbReference type="AlphaFoldDB" id="A0AAD8LGF4"/>
<evidence type="ECO:0000256" key="2">
    <source>
        <dbReference type="ARBA" id="ARBA00022737"/>
    </source>
</evidence>
<dbReference type="Gene3D" id="2.130.10.10">
    <property type="entry name" value="YVTN repeat-like/Quinoprotein amine dehydrogenase"/>
    <property type="match status" value="1"/>
</dbReference>
<dbReference type="EMBL" id="JAVEPI010000005">
    <property type="protein sequence ID" value="KAK1441734.1"/>
    <property type="molecule type" value="Genomic_DNA"/>
</dbReference>
<keyword evidence="1 3" id="KW-0853">WD repeat</keyword>
<dbReference type="PROSITE" id="PS50082">
    <property type="entry name" value="WD_REPEATS_2"/>
    <property type="match status" value="2"/>
</dbReference>
<reference evidence="4" key="1">
    <citation type="submission" date="2023-08" db="EMBL/GenBank/DDBJ databases">
        <title>Draft sequence of the Babesia gibsoni genome.</title>
        <authorList>
            <person name="Yamagishi J.Y."/>
            <person name="Xuan X.X."/>
        </authorList>
    </citation>
    <scope>NUCLEOTIDE SEQUENCE</scope>
    <source>
        <strain evidence="4">Azabu</strain>
    </source>
</reference>
<feature type="repeat" description="WD" evidence="3">
    <location>
        <begin position="170"/>
        <end position="211"/>
    </location>
</feature>
<evidence type="ECO:0000256" key="3">
    <source>
        <dbReference type="PROSITE-ProRule" id="PRU00221"/>
    </source>
</evidence>
<proteinExistence type="predicted"/>
<protein>
    <submittedName>
        <fullName evidence="4">WD40/YVTN repeat domain containing superfamily protein</fullName>
    </submittedName>
</protein>
<comment type="caution">
    <text evidence="4">The sequence shown here is derived from an EMBL/GenBank/DDBJ whole genome shotgun (WGS) entry which is preliminary data.</text>
</comment>
<dbReference type="PROSITE" id="PS00678">
    <property type="entry name" value="WD_REPEATS_1"/>
    <property type="match status" value="1"/>
</dbReference>
<dbReference type="Pfam" id="PF00400">
    <property type="entry name" value="WD40"/>
    <property type="match status" value="4"/>
</dbReference>
<evidence type="ECO:0000313" key="4">
    <source>
        <dbReference type="EMBL" id="KAK1441734.1"/>
    </source>
</evidence>
<dbReference type="SUPFAM" id="SSF50978">
    <property type="entry name" value="WD40 repeat-like"/>
    <property type="match status" value="1"/>
</dbReference>
<accession>A0AAD8LGF4</accession>
<evidence type="ECO:0000313" key="5">
    <source>
        <dbReference type="Proteomes" id="UP001230268"/>
    </source>
</evidence>
<keyword evidence="5" id="KW-1185">Reference proteome</keyword>
<dbReference type="SMART" id="SM00320">
    <property type="entry name" value="WD40"/>
    <property type="match status" value="5"/>
</dbReference>
<dbReference type="PANTHER" id="PTHR22850">
    <property type="entry name" value="WD40 REPEAT FAMILY"/>
    <property type="match status" value="1"/>
</dbReference>
<dbReference type="InterPro" id="IPR050459">
    <property type="entry name" value="WD_repeat_RBAP46/RBAP48/MSI1"/>
</dbReference>
<sequence length="410" mass="46348">MEEERHNWIVNTKVLYNFISCISLPHQPLSVEFLPPMPWKREPLEDVSFQYLACGLQEEPEDKVSLYLIEVAMPTQPLVEGVRCYSKCIDYEGFPIPNYREPMYQCVSKGELSGDINRIRSHAYEGRCFLSAKSTDVHVYEVHQGIKEDEGMHKQEQTHTITDLKPCMTFSDHEKEGYGLSFHKGAPFLGSCSDDGIVNIWDLSCGQRSYTYRHNEGLNCIEFLYGSNRAIAASEDGTALIIDSNQPDVAAKTPKVEGAVNAVSCHCVNTDIFATGSTSGMVYLWDYRNMSKPYYDIKAHEGAIVRLHFNNTSTSLLATASEDSTICVFDLADDDNEEDDDMGAEEEQTPDDLIFTHTGHMEQIYDFCWSKEGCTETFIASAGEDYCLQLWQLTDDVLDYGDDMNNDNET</sequence>
<gene>
    <name evidence="4" type="ORF">BgAZ_500660</name>
</gene>
<dbReference type="InterPro" id="IPR036322">
    <property type="entry name" value="WD40_repeat_dom_sf"/>
</dbReference>
<evidence type="ECO:0000256" key="1">
    <source>
        <dbReference type="ARBA" id="ARBA00022574"/>
    </source>
</evidence>
<dbReference type="InterPro" id="IPR001680">
    <property type="entry name" value="WD40_rpt"/>
</dbReference>
<organism evidence="4 5">
    <name type="scientific">Babesia gibsoni</name>
    <dbReference type="NCBI Taxonomy" id="33632"/>
    <lineage>
        <taxon>Eukaryota</taxon>
        <taxon>Sar</taxon>
        <taxon>Alveolata</taxon>
        <taxon>Apicomplexa</taxon>
        <taxon>Aconoidasida</taxon>
        <taxon>Piroplasmida</taxon>
        <taxon>Babesiidae</taxon>
        <taxon>Babesia</taxon>
    </lineage>
</organism>
<feature type="repeat" description="WD" evidence="3">
    <location>
        <begin position="297"/>
        <end position="339"/>
    </location>
</feature>
<dbReference type="InterPro" id="IPR019775">
    <property type="entry name" value="WD40_repeat_CS"/>
</dbReference>
<keyword evidence="2" id="KW-0677">Repeat</keyword>
<dbReference type="Proteomes" id="UP001230268">
    <property type="component" value="Unassembled WGS sequence"/>
</dbReference>
<name>A0AAD8LGF4_BABGI</name>
<dbReference type="InterPro" id="IPR015943">
    <property type="entry name" value="WD40/YVTN_repeat-like_dom_sf"/>
</dbReference>